<reference evidence="3 4" key="1">
    <citation type="submission" date="2021-02" db="EMBL/GenBank/DDBJ databases">
        <title>Variation within the Batrachochytrium salamandrivorans European outbreak.</title>
        <authorList>
            <person name="Kelly M."/>
            <person name="Pasmans F."/>
            <person name="Shea T.P."/>
            <person name="Munoz J.F."/>
            <person name="Carranza S."/>
            <person name="Cuomo C.A."/>
            <person name="Martel A."/>
        </authorList>
    </citation>
    <scope>NUCLEOTIDE SEQUENCE [LARGE SCALE GENOMIC DNA]</scope>
    <source>
        <strain evidence="3 4">AMFP18/2</strain>
    </source>
</reference>
<keyword evidence="2" id="KW-0472">Membrane</keyword>
<keyword evidence="2" id="KW-1133">Transmembrane helix</keyword>
<feature type="transmembrane region" description="Helical" evidence="2">
    <location>
        <begin position="134"/>
        <end position="153"/>
    </location>
</feature>
<evidence type="ECO:0000313" key="3">
    <source>
        <dbReference type="EMBL" id="KAH6598264.1"/>
    </source>
</evidence>
<proteinExistence type="predicted"/>
<sequence length="429" mass="46775">MFSMARLYSPDSLGSSSSTKNLGRWKTLTEKARVVLCSLSIITRNSPTWARTVDMSKYILAAASVLFGAGTMMLLVKTSKVYSAPILEQCLVPNMVEMPTNQLPPFYRTGLPVIDHIGCFFTFLDARSTDLNLFVTRALMGPGMAFFTIAAIESTRSTSRAFARWYMATALVSQALGVCVASLLIWLPSWLLTGTSPSKHAPLRSGLVWTIALLLVVPIGSMLVMLEGSTDIDVFGPAVLVFTYAPILMPLVWVPVGALLYAMTGPLHRMPYALRSGSHAAHIVYEILSIIAAVYWVYALWMWLSPLGVLPPSILTTSPSDLVSWLSTTWSAETLDTSKLTEALEAIVQMITQPTGTQVVGLYLGIDHLVVWIALIWWAAIEDGIFALPRIIVGGVVFGPGASILSYAARREVRLGGLSRPVDLKTKME</sequence>
<gene>
    <name evidence="3" type="ORF">BASA50_003878</name>
</gene>
<accession>A0ABQ8FIJ2</accession>
<evidence type="ECO:0000256" key="1">
    <source>
        <dbReference type="SAM" id="MobiDB-lite"/>
    </source>
</evidence>
<feature type="transmembrane region" description="Helical" evidence="2">
    <location>
        <begin position="238"/>
        <end position="263"/>
    </location>
</feature>
<feature type="transmembrane region" description="Helical" evidence="2">
    <location>
        <begin position="360"/>
        <end position="381"/>
    </location>
</feature>
<evidence type="ECO:0000313" key="4">
    <source>
        <dbReference type="Proteomes" id="UP001648503"/>
    </source>
</evidence>
<dbReference type="EMBL" id="JAFCIX010000114">
    <property type="protein sequence ID" value="KAH6598264.1"/>
    <property type="molecule type" value="Genomic_DNA"/>
</dbReference>
<name>A0ABQ8FIJ2_9FUNG</name>
<feature type="region of interest" description="Disordered" evidence="1">
    <location>
        <begin position="1"/>
        <end position="21"/>
    </location>
</feature>
<feature type="transmembrane region" description="Helical" evidence="2">
    <location>
        <begin position="283"/>
        <end position="304"/>
    </location>
</feature>
<feature type="compositionally biased region" description="Low complexity" evidence="1">
    <location>
        <begin position="9"/>
        <end position="18"/>
    </location>
</feature>
<feature type="transmembrane region" description="Helical" evidence="2">
    <location>
        <begin position="207"/>
        <end position="226"/>
    </location>
</feature>
<protein>
    <submittedName>
        <fullName evidence="3">Uncharacterized protein</fullName>
    </submittedName>
</protein>
<feature type="transmembrane region" description="Helical" evidence="2">
    <location>
        <begin position="387"/>
        <end position="409"/>
    </location>
</feature>
<keyword evidence="2" id="KW-0812">Transmembrane</keyword>
<dbReference type="Proteomes" id="UP001648503">
    <property type="component" value="Unassembled WGS sequence"/>
</dbReference>
<comment type="caution">
    <text evidence="3">The sequence shown here is derived from an EMBL/GenBank/DDBJ whole genome shotgun (WGS) entry which is preliminary data.</text>
</comment>
<keyword evidence="4" id="KW-1185">Reference proteome</keyword>
<feature type="transmembrane region" description="Helical" evidence="2">
    <location>
        <begin position="58"/>
        <end position="76"/>
    </location>
</feature>
<organism evidence="3 4">
    <name type="scientific">Batrachochytrium salamandrivorans</name>
    <dbReference type="NCBI Taxonomy" id="1357716"/>
    <lineage>
        <taxon>Eukaryota</taxon>
        <taxon>Fungi</taxon>
        <taxon>Fungi incertae sedis</taxon>
        <taxon>Chytridiomycota</taxon>
        <taxon>Chytridiomycota incertae sedis</taxon>
        <taxon>Chytridiomycetes</taxon>
        <taxon>Rhizophydiales</taxon>
        <taxon>Rhizophydiales incertae sedis</taxon>
        <taxon>Batrachochytrium</taxon>
    </lineage>
</organism>
<evidence type="ECO:0000256" key="2">
    <source>
        <dbReference type="SAM" id="Phobius"/>
    </source>
</evidence>
<feature type="transmembrane region" description="Helical" evidence="2">
    <location>
        <begin position="165"/>
        <end position="187"/>
    </location>
</feature>